<dbReference type="EMBL" id="JACEFO010001601">
    <property type="protein sequence ID" value="KAF8733328.1"/>
    <property type="molecule type" value="Genomic_DNA"/>
</dbReference>
<name>A0A835KJU3_9POAL</name>
<sequence length="89" mass="9095">MASTTASTSVWFGGLAAAVQGGWQAMAATGHEKKPMRACSGEQKQETAAAVAESATAGRKAAEDVDVGRCVGAMSDTTVYLLLDRFAPS</sequence>
<dbReference type="Proteomes" id="UP000636709">
    <property type="component" value="Unassembled WGS sequence"/>
</dbReference>
<evidence type="ECO:0000313" key="2">
    <source>
        <dbReference type="EMBL" id="KAF8733328.1"/>
    </source>
</evidence>
<evidence type="ECO:0000256" key="1">
    <source>
        <dbReference type="SAM" id="SignalP"/>
    </source>
</evidence>
<accession>A0A835KJU3</accession>
<dbReference type="OrthoDB" id="688774at2759"/>
<dbReference type="AlphaFoldDB" id="A0A835KJU3"/>
<gene>
    <name evidence="2" type="ORF">HU200_014932</name>
</gene>
<protein>
    <submittedName>
        <fullName evidence="2">Uncharacterized protein</fullName>
    </submittedName>
</protein>
<comment type="caution">
    <text evidence="2">The sequence shown here is derived from an EMBL/GenBank/DDBJ whole genome shotgun (WGS) entry which is preliminary data.</text>
</comment>
<organism evidence="2 3">
    <name type="scientific">Digitaria exilis</name>
    <dbReference type="NCBI Taxonomy" id="1010633"/>
    <lineage>
        <taxon>Eukaryota</taxon>
        <taxon>Viridiplantae</taxon>
        <taxon>Streptophyta</taxon>
        <taxon>Embryophyta</taxon>
        <taxon>Tracheophyta</taxon>
        <taxon>Spermatophyta</taxon>
        <taxon>Magnoliopsida</taxon>
        <taxon>Liliopsida</taxon>
        <taxon>Poales</taxon>
        <taxon>Poaceae</taxon>
        <taxon>PACMAD clade</taxon>
        <taxon>Panicoideae</taxon>
        <taxon>Panicodae</taxon>
        <taxon>Paniceae</taxon>
        <taxon>Anthephorinae</taxon>
        <taxon>Digitaria</taxon>
    </lineage>
</organism>
<proteinExistence type="predicted"/>
<evidence type="ECO:0000313" key="3">
    <source>
        <dbReference type="Proteomes" id="UP000636709"/>
    </source>
</evidence>
<reference evidence="2" key="1">
    <citation type="submission" date="2020-07" db="EMBL/GenBank/DDBJ databases">
        <title>Genome sequence and genetic diversity analysis of an under-domesticated orphan crop, white fonio (Digitaria exilis).</title>
        <authorList>
            <person name="Bennetzen J.L."/>
            <person name="Chen S."/>
            <person name="Ma X."/>
            <person name="Wang X."/>
            <person name="Yssel A.E.J."/>
            <person name="Chaluvadi S.R."/>
            <person name="Johnson M."/>
            <person name="Gangashetty P."/>
            <person name="Hamidou F."/>
            <person name="Sanogo M.D."/>
            <person name="Zwaenepoel A."/>
            <person name="Wallace J."/>
            <person name="Van De Peer Y."/>
            <person name="Van Deynze A."/>
        </authorList>
    </citation>
    <scope>NUCLEOTIDE SEQUENCE</scope>
    <source>
        <tissue evidence="2">Leaves</tissue>
    </source>
</reference>
<feature type="chain" id="PRO_5032578297" evidence="1">
    <location>
        <begin position="22"/>
        <end position="89"/>
    </location>
</feature>
<keyword evidence="3" id="KW-1185">Reference proteome</keyword>
<keyword evidence="1" id="KW-0732">Signal</keyword>
<feature type="signal peptide" evidence="1">
    <location>
        <begin position="1"/>
        <end position="21"/>
    </location>
</feature>